<dbReference type="Pfam" id="PF12833">
    <property type="entry name" value="HTH_18"/>
    <property type="match status" value="1"/>
</dbReference>
<dbReference type="InterPro" id="IPR050204">
    <property type="entry name" value="AraC_XylS_family_regulators"/>
</dbReference>
<dbReference type="InterPro" id="IPR020449">
    <property type="entry name" value="Tscrpt_reg_AraC-type_HTH"/>
</dbReference>
<evidence type="ECO:0000256" key="2">
    <source>
        <dbReference type="ARBA" id="ARBA00023125"/>
    </source>
</evidence>
<dbReference type="Gene3D" id="1.10.10.60">
    <property type="entry name" value="Homeodomain-like"/>
    <property type="match status" value="1"/>
</dbReference>
<dbReference type="SUPFAM" id="SSF46689">
    <property type="entry name" value="Homeodomain-like"/>
    <property type="match status" value="1"/>
</dbReference>
<dbReference type="PANTHER" id="PTHR46796:SF6">
    <property type="entry name" value="ARAC SUBFAMILY"/>
    <property type="match status" value="1"/>
</dbReference>
<dbReference type="AlphaFoldDB" id="A0A1X0XYG4"/>
<keyword evidence="2" id="KW-0238">DNA-binding</keyword>
<evidence type="ECO:0000256" key="3">
    <source>
        <dbReference type="ARBA" id="ARBA00023163"/>
    </source>
</evidence>
<gene>
    <name evidence="5" type="ORF">B5M45_20150</name>
</gene>
<evidence type="ECO:0000313" key="5">
    <source>
        <dbReference type="EMBL" id="ORJ57902.1"/>
    </source>
</evidence>
<comment type="caution">
    <text evidence="5">The sequence shown here is derived from an EMBL/GenBank/DDBJ whole genome shotgun (WGS) entry which is preliminary data.</text>
</comment>
<dbReference type="InterPro" id="IPR009057">
    <property type="entry name" value="Homeodomain-like_sf"/>
</dbReference>
<reference evidence="5 6" key="1">
    <citation type="submission" date="2017-03" db="EMBL/GenBank/DDBJ databases">
        <title>Genomic insights into Mycobacterium simiae human colonization.</title>
        <authorList>
            <person name="Steffani J.L."/>
            <person name="Brunck M.E."/>
            <person name="Cruz E."/>
            <person name="Montiel R."/>
            <person name="Barona F."/>
        </authorList>
    </citation>
    <scope>NUCLEOTIDE SEQUENCE [LARGE SCALE GENOMIC DNA]</scope>
    <source>
        <strain evidence="5 6">MsiGto</strain>
    </source>
</reference>
<protein>
    <recommendedName>
        <fullName evidence="4">HTH araC/xylS-type domain-containing protein</fullName>
    </recommendedName>
</protein>
<dbReference type="Proteomes" id="UP000193040">
    <property type="component" value="Unassembled WGS sequence"/>
</dbReference>
<dbReference type="RefSeq" id="WP_084952425.1">
    <property type="nucleotide sequence ID" value="NZ_MZZM01000025.1"/>
</dbReference>
<proteinExistence type="predicted"/>
<keyword evidence="1" id="KW-0805">Transcription regulation</keyword>
<dbReference type="GO" id="GO:0003700">
    <property type="term" value="F:DNA-binding transcription factor activity"/>
    <property type="evidence" value="ECO:0007669"/>
    <property type="project" value="InterPro"/>
</dbReference>
<organism evidence="5 6">
    <name type="scientific">Mycobacterium simiae</name>
    <name type="common">Mycobacterium habana</name>
    <dbReference type="NCBI Taxonomy" id="1784"/>
    <lineage>
        <taxon>Bacteria</taxon>
        <taxon>Bacillati</taxon>
        <taxon>Actinomycetota</taxon>
        <taxon>Actinomycetes</taxon>
        <taxon>Mycobacteriales</taxon>
        <taxon>Mycobacteriaceae</taxon>
        <taxon>Mycobacterium</taxon>
        <taxon>Mycobacterium simiae complex</taxon>
    </lineage>
</organism>
<dbReference type="GO" id="GO:0043565">
    <property type="term" value="F:sequence-specific DNA binding"/>
    <property type="evidence" value="ECO:0007669"/>
    <property type="project" value="InterPro"/>
</dbReference>
<sequence length="314" mass="34322">MTVEAPVAWEVTDDVDVFSDMLRRCYLPFAMTGEDAELGIFSATVQERPLGPLRLVDGITSPHGGIRRARQVSTTPRDVVGLQYVLAGREFIRQRDEVLALGPGDLMVWDTDVSGAYEIVETVRKRTLVVPRSLADALGLEVHTPAMVHVVPGCRLGAIRPLFGLLEVLSANLPMMSLQATERATALVIQMLADVGRGLPDGTTRRRRGAEDLCERVLAYVEGNLGDPALTPAVVAAANFVSIRTLYTVLRSNNIALAAHIRKRRLARCYADLVTTDDPVGDIAARWGFVSLPHFSRAFAKQYGIAPSRLRRPA</sequence>
<dbReference type="PANTHER" id="PTHR46796">
    <property type="entry name" value="HTH-TYPE TRANSCRIPTIONAL ACTIVATOR RHAS-RELATED"/>
    <property type="match status" value="1"/>
</dbReference>
<feature type="domain" description="HTH araC/xylS-type" evidence="4">
    <location>
        <begin position="215"/>
        <end position="313"/>
    </location>
</feature>
<dbReference type="InterPro" id="IPR035418">
    <property type="entry name" value="AraC-bd_2"/>
</dbReference>
<dbReference type="EMBL" id="MZZM01000025">
    <property type="protein sequence ID" value="ORJ57902.1"/>
    <property type="molecule type" value="Genomic_DNA"/>
</dbReference>
<dbReference type="PROSITE" id="PS01124">
    <property type="entry name" value="HTH_ARAC_FAMILY_2"/>
    <property type="match status" value="1"/>
</dbReference>
<evidence type="ECO:0000259" key="4">
    <source>
        <dbReference type="PROSITE" id="PS01124"/>
    </source>
</evidence>
<dbReference type="Pfam" id="PF14525">
    <property type="entry name" value="AraC_binding_2"/>
    <property type="match status" value="1"/>
</dbReference>
<dbReference type="PRINTS" id="PR00032">
    <property type="entry name" value="HTHARAC"/>
</dbReference>
<name>A0A1X0XYG4_MYCSI</name>
<evidence type="ECO:0000256" key="1">
    <source>
        <dbReference type="ARBA" id="ARBA00023015"/>
    </source>
</evidence>
<keyword evidence="6" id="KW-1185">Reference proteome</keyword>
<dbReference type="InterPro" id="IPR018060">
    <property type="entry name" value="HTH_AraC"/>
</dbReference>
<evidence type="ECO:0000313" key="6">
    <source>
        <dbReference type="Proteomes" id="UP000193040"/>
    </source>
</evidence>
<keyword evidence="3" id="KW-0804">Transcription</keyword>
<accession>A0A1X0XYG4</accession>
<dbReference type="SMART" id="SM00342">
    <property type="entry name" value="HTH_ARAC"/>
    <property type="match status" value="1"/>
</dbReference>